<proteinExistence type="predicted"/>
<dbReference type="CDD" id="cd08946">
    <property type="entry name" value="SDR_e"/>
    <property type="match status" value="1"/>
</dbReference>
<dbReference type="STRING" id="52689.AKG39_08895"/>
<feature type="domain" description="NAD-dependent epimerase/dehydratase" evidence="1">
    <location>
        <begin position="4"/>
        <end position="214"/>
    </location>
</feature>
<dbReference type="OrthoDB" id="9808602at2"/>
<dbReference type="SUPFAM" id="SSF51735">
    <property type="entry name" value="NAD(P)-binding Rossmann-fold domains"/>
    <property type="match status" value="1"/>
</dbReference>
<evidence type="ECO:0000259" key="1">
    <source>
        <dbReference type="Pfam" id="PF01370"/>
    </source>
</evidence>
<dbReference type="RefSeq" id="WP_050740035.1">
    <property type="nucleotide sequence ID" value="NZ_LGYO01000021.1"/>
</dbReference>
<dbReference type="PANTHER" id="PTHR43245">
    <property type="entry name" value="BIFUNCTIONAL POLYMYXIN RESISTANCE PROTEIN ARNA"/>
    <property type="match status" value="1"/>
</dbReference>
<dbReference type="InterPro" id="IPR050177">
    <property type="entry name" value="Lipid_A_modif_metabolic_enz"/>
</dbReference>
<accession>A0A0L6U0J9</accession>
<dbReference type="InterPro" id="IPR001509">
    <property type="entry name" value="Epimerase_deHydtase"/>
</dbReference>
<dbReference type="InterPro" id="IPR036291">
    <property type="entry name" value="NAD(P)-bd_dom_sf"/>
</dbReference>
<comment type="caution">
    <text evidence="2">The sequence shown here is derived from an EMBL/GenBank/DDBJ whole genome shotgun (WGS) entry which is preliminary data.</text>
</comment>
<reference evidence="3" key="1">
    <citation type="submission" date="2015-07" db="EMBL/GenBank/DDBJ databases">
        <title>Draft genome sequence of Acetobacterium bakii DSM 8293, a potential psychrophilic chemical producer through syngas fermentation.</title>
        <authorList>
            <person name="Song Y."/>
            <person name="Hwang S."/>
            <person name="Cho B.-K."/>
        </authorList>
    </citation>
    <scope>NUCLEOTIDE SEQUENCE [LARGE SCALE GENOMIC DNA]</scope>
    <source>
        <strain evidence="3">DSM 8239</strain>
    </source>
</reference>
<dbReference type="EMBL" id="LGYO01000021">
    <property type="protein sequence ID" value="KNZ42039.1"/>
    <property type="molecule type" value="Genomic_DNA"/>
</dbReference>
<evidence type="ECO:0000313" key="3">
    <source>
        <dbReference type="Proteomes" id="UP000036873"/>
    </source>
</evidence>
<protein>
    <recommendedName>
        <fullName evidence="1">NAD-dependent epimerase/dehydratase domain-containing protein</fullName>
    </recommendedName>
</protein>
<dbReference type="Pfam" id="PF01370">
    <property type="entry name" value="Epimerase"/>
    <property type="match status" value="1"/>
</dbReference>
<organism evidence="2 3">
    <name type="scientific">Acetobacterium bakii</name>
    <dbReference type="NCBI Taxonomy" id="52689"/>
    <lineage>
        <taxon>Bacteria</taxon>
        <taxon>Bacillati</taxon>
        <taxon>Bacillota</taxon>
        <taxon>Clostridia</taxon>
        <taxon>Eubacteriales</taxon>
        <taxon>Eubacteriaceae</taxon>
        <taxon>Acetobacterium</taxon>
    </lineage>
</organism>
<dbReference type="AlphaFoldDB" id="A0A0L6U0J9"/>
<dbReference type="Gene3D" id="3.40.50.720">
    <property type="entry name" value="NAD(P)-binding Rossmann-like Domain"/>
    <property type="match status" value="1"/>
</dbReference>
<sequence>MKRVLVTGSNGLLGKQVVDALLRENFEVTGIATGDTSECRDPRFNYISADLTNWLKVDAIFKENEFSHVIHLAGIAHVLKGMNISWSRYYRVNTMMSRKIFECASAEKTPIFFASTVDVYGFTDDIINESTKPKPIGDYARSKYLAEQSILELPDQPYLIARFAPIYSEEDRHDMRRRYYLRFPELCYLIGDGMDYEFLSSKNAAALIVKWVKSWETISGIVNVCDEKRHNTKALIQADRENGWANMVLWMPRWIKGLARVSVDMAFYKKPLLKFSAYKIICPMQIDRSRLNSLL</sequence>
<gene>
    <name evidence="2" type="ORF">AKG39_08895</name>
</gene>
<evidence type="ECO:0000313" key="2">
    <source>
        <dbReference type="EMBL" id="KNZ42039.1"/>
    </source>
</evidence>
<keyword evidence="3" id="KW-1185">Reference proteome</keyword>
<name>A0A0L6U0J9_9FIRM</name>
<dbReference type="Proteomes" id="UP000036873">
    <property type="component" value="Unassembled WGS sequence"/>
</dbReference>